<reference evidence="3" key="1">
    <citation type="submission" date="2012-06" db="EMBL/GenBank/DDBJ databases">
        <title>The complete genome of Flexibacter litoralis DSM 6794.</title>
        <authorList>
            <person name="Lucas S."/>
            <person name="Copeland A."/>
            <person name="Lapidus A."/>
            <person name="Glavina del Rio T."/>
            <person name="Dalin E."/>
            <person name="Tice H."/>
            <person name="Bruce D."/>
            <person name="Goodwin L."/>
            <person name="Pitluck S."/>
            <person name="Peters L."/>
            <person name="Ovchinnikova G."/>
            <person name="Lu M."/>
            <person name="Kyrpides N."/>
            <person name="Mavromatis K."/>
            <person name="Ivanova N."/>
            <person name="Brettin T."/>
            <person name="Detter J.C."/>
            <person name="Han C."/>
            <person name="Larimer F."/>
            <person name="Land M."/>
            <person name="Hauser L."/>
            <person name="Markowitz V."/>
            <person name="Cheng J.-F."/>
            <person name="Hugenholtz P."/>
            <person name="Woyke T."/>
            <person name="Wu D."/>
            <person name="Spring S."/>
            <person name="Lang E."/>
            <person name="Kopitz M."/>
            <person name="Brambilla E."/>
            <person name="Klenk H.-P."/>
            <person name="Eisen J.A."/>
        </authorList>
    </citation>
    <scope>NUCLEOTIDE SEQUENCE [LARGE SCALE GENOMIC DNA]</scope>
    <source>
        <strain evidence="3">ATCC 23117 / DSM 6794 / NBRC 15988 / NCIMB 1366 / Sio-4</strain>
    </source>
</reference>
<dbReference type="STRING" id="880071.Fleli_1578"/>
<dbReference type="Gene3D" id="2.60.40.10">
    <property type="entry name" value="Immunoglobulins"/>
    <property type="match status" value="1"/>
</dbReference>
<gene>
    <name evidence="2" type="ordered locus">Fleli_1578</name>
</gene>
<dbReference type="NCBIfam" id="TIGR04183">
    <property type="entry name" value="Por_Secre_tail"/>
    <property type="match status" value="1"/>
</dbReference>
<dbReference type="Pfam" id="PF18962">
    <property type="entry name" value="Por_Secre_tail"/>
    <property type="match status" value="1"/>
</dbReference>
<dbReference type="Proteomes" id="UP000006054">
    <property type="component" value="Chromosome"/>
</dbReference>
<dbReference type="KEGG" id="fli:Fleli_1578"/>
<dbReference type="EMBL" id="CP003345">
    <property type="protein sequence ID" value="AFM03997.1"/>
    <property type="molecule type" value="Genomic_DNA"/>
</dbReference>
<dbReference type="InterPro" id="IPR026444">
    <property type="entry name" value="Secre_tail"/>
</dbReference>
<evidence type="ECO:0000313" key="2">
    <source>
        <dbReference type="EMBL" id="AFM03997.1"/>
    </source>
</evidence>
<proteinExistence type="predicted"/>
<accession>I4AJ62</accession>
<protein>
    <recommendedName>
        <fullName evidence="1">Secretion system C-terminal sorting domain-containing protein</fullName>
    </recommendedName>
</protein>
<dbReference type="HOGENOM" id="CLU_321788_0_0_10"/>
<dbReference type="RefSeq" id="WP_014797454.1">
    <property type="nucleotide sequence ID" value="NC_018018.1"/>
</dbReference>
<dbReference type="OrthoDB" id="2582440at2"/>
<feature type="domain" description="Secretion system C-terminal sorting" evidence="1">
    <location>
        <begin position="828"/>
        <end position="899"/>
    </location>
</feature>
<evidence type="ECO:0000259" key="1">
    <source>
        <dbReference type="Pfam" id="PF18962"/>
    </source>
</evidence>
<name>I4AJ62_BERLS</name>
<sequence precursor="true">MQTQKAGNSIGTTMPARFVPQQNFYNLANTVRKAVLSLFFLFIVCASYAQNVTIVDNPAAYYCGQVITLEAGDSQTNDYYWTATGGISLRQVGTTGSGQGTVGIIGNNKVEAIINGSGTVSYSCATGCSSTGSISLSPSPSNLNSLRYSSSTAINQPNGIQTTKGWICVSNDGSTQTITVSNSSPLNIFWVVSGGAVKVSETQAVVASDYTYTVTVATSGPTAGKGSIRAFVSDPCGTLTCDPALDWEILKDLMPSEIAGPTCLRDNNLDASGTVVYSIPDAFAGNAVYNWELLQDGVPVTRDDFKIRSQVLYGNSATIEYNGVVPSDIGNFSLRISNSCSSTVFIRDVTVSPATPNITSANNTYCVPATSPTTTTISLPAILPGQSYSAVAQGGVDWDPIVIDNATNTLTVTFNDALSGAIELRAGSSSDPGCTSEGVLIYFNRDGGNPTITGPDCVVRGTSDDFSFTASPVGQYTWEVSPALPAGFTMPSNGNVLTIKPNGTITQAGTYTVTATLSGGCSASTPATFDFEIGPEQPTITGGSTCSAASTTNSFSITSSGASTYVATVTTASGGSVSSPALPIVVPFNYTQTAEDATISFTTFSSAGCESLPTVIEVRTQPSVTAITSSNLCVGLNETPTITFTATGLIGNIDDYEWTSPTGWSLNSGGNGFPFITLELDATTTGDVCVTPKNGTCIGDQVCFSVPRNALNVTFQTQTFPGTPFIAVTATSATPLILNWKRSTDCDSGPIFDNGMQQTQLNLTPRYSTTYFYLPDGIVSPWASLGAVLPADTTCNRCFTFNLDNEQPGANGRVAAKQRINTSIDLNVYPNPVENILNVKIPQEVKVSQTYLVDAKGNVVFQSTETSNTQKIDVSKFAKGMYYLAVVTDKGMQGKKIIIE</sequence>
<organism evidence="2 3">
    <name type="scientific">Bernardetia litoralis (strain ATCC 23117 / DSM 6794 / NBRC 15988 / NCIMB 1366 / Fx l1 / Sio-4)</name>
    <name type="common">Flexibacter litoralis</name>
    <dbReference type="NCBI Taxonomy" id="880071"/>
    <lineage>
        <taxon>Bacteria</taxon>
        <taxon>Pseudomonadati</taxon>
        <taxon>Bacteroidota</taxon>
        <taxon>Cytophagia</taxon>
        <taxon>Cytophagales</taxon>
        <taxon>Bernardetiaceae</taxon>
        <taxon>Bernardetia</taxon>
    </lineage>
</organism>
<dbReference type="InterPro" id="IPR013783">
    <property type="entry name" value="Ig-like_fold"/>
</dbReference>
<evidence type="ECO:0000313" key="3">
    <source>
        <dbReference type="Proteomes" id="UP000006054"/>
    </source>
</evidence>
<keyword evidence="3" id="KW-1185">Reference proteome</keyword>
<dbReference type="AlphaFoldDB" id="I4AJ62"/>